<reference evidence="2" key="1">
    <citation type="journal article" date="2006" name="PLoS Biol.">
        <title>Macronuclear genome sequence of the ciliate Tetrahymena thermophila, a model eukaryote.</title>
        <authorList>
            <person name="Eisen J.A."/>
            <person name="Coyne R.S."/>
            <person name="Wu M."/>
            <person name="Wu D."/>
            <person name="Thiagarajan M."/>
            <person name="Wortman J.R."/>
            <person name="Badger J.H."/>
            <person name="Ren Q."/>
            <person name="Amedeo P."/>
            <person name="Jones K.M."/>
            <person name="Tallon L.J."/>
            <person name="Delcher A.L."/>
            <person name="Salzberg S.L."/>
            <person name="Silva J.C."/>
            <person name="Haas B.J."/>
            <person name="Majoros W.H."/>
            <person name="Farzad M."/>
            <person name="Carlton J.M."/>
            <person name="Smith R.K. Jr."/>
            <person name="Garg J."/>
            <person name="Pearlman R.E."/>
            <person name="Karrer K.M."/>
            <person name="Sun L."/>
            <person name="Manning G."/>
            <person name="Elde N.C."/>
            <person name="Turkewitz A.P."/>
            <person name="Asai D.J."/>
            <person name="Wilkes D.E."/>
            <person name="Wang Y."/>
            <person name="Cai H."/>
            <person name="Collins K."/>
            <person name="Stewart B.A."/>
            <person name="Lee S.R."/>
            <person name="Wilamowska K."/>
            <person name="Weinberg Z."/>
            <person name="Ruzzo W.L."/>
            <person name="Wloga D."/>
            <person name="Gaertig J."/>
            <person name="Frankel J."/>
            <person name="Tsao C.-C."/>
            <person name="Gorovsky M.A."/>
            <person name="Keeling P.J."/>
            <person name="Waller R.F."/>
            <person name="Patron N.J."/>
            <person name="Cherry J.M."/>
            <person name="Stover N.A."/>
            <person name="Krieger C.J."/>
            <person name="del Toro C."/>
            <person name="Ryder H.F."/>
            <person name="Williamson S.C."/>
            <person name="Barbeau R.A."/>
            <person name="Hamilton E.P."/>
            <person name="Orias E."/>
        </authorList>
    </citation>
    <scope>NUCLEOTIDE SEQUENCE [LARGE SCALE GENOMIC DNA]</scope>
    <source>
        <strain evidence="2">SB210</strain>
    </source>
</reference>
<dbReference type="InParanoid" id="I7M1C9"/>
<dbReference type="HOGENOM" id="CLU_093671_0_0_1"/>
<dbReference type="Proteomes" id="UP000009168">
    <property type="component" value="Unassembled WGS sequence"/>
</dbReference>
<gene>
    <name evidence="1" type="ORF">TTHERM_00128500</name>
</gene>
<dbReference type="AlphaFoldDB" id="I7M1C9"/>
<keyword evidence="2" id="KW-1185">Reference proteome</keyword>
<accession>I7M1C9</accession>
<dbReference type="GeneID" id="7834222"/>
<sequence>MKTNQSSSLQISVKRNENFKSAFNQSFSIALLIEIAEKVANQDAWISQQKDEKMTCANYSQKQHVEKEEQQHFSSSKNNSEYLFNNINTSSMPDIEIMEYQEDSEIINTQDNKQSSISNSNEFDLEENVSAIKHSNTMKNILKSFQRYIENEKDCDKQNEFCKLANKKSYSQLVKLLKRNLKISGKRWNMKAKHMIEKDSFKMLLRYFLQNIESIWLENSKVQNKEVHLQVVRFLLQSIDNPSQSQKLKYYQKRRKMLSS</sequence>
<protein>
    <submittedName>
        <fullName evidence="1">Uncharacterized protein</fullName>
    </submittedName>
</protein>
<evidence type="ECO:0000313" key="2">
    <source>
        <dbReference type="Proteomes" id="UP000009168"/>
    </source>
</evidence>
<dbReference type="KEGG" id="tet:TTHERM_00128500"/>
<dbReference type="RefSeq" id="XP_001016331.1">
    <property type="nucleotide sequence ID" value="XM_001016331.1"/>
</dbReference>
<evidence type="ECO:0000313" key="1">
    <source>
        <dbReference type="EMBL" id="EAR96086.1"/>
    </source>
</evidence>
<organism evidence="1 2">
    <name type="scientific">Tetrahymena thermophila (strain SB210)</name>
    <dbReference type="NCBI Taxonomy" id="312017"/>
    <lineage>
        <taxon>Eukaryota</taxon>
        <taxon>Sar</taxon>
        <taxon>Alveolata</taxon>
        <taxon>Ciliophora</taxon>
        <taxon>Intramacronucleata</taxon>
        <taxon>Oligohymenophorea</taxon>
        <taxon>Hymenostomatida</taxon>
        <taxon>Tetrahymenina</taxon>
        <taxon>Tetrahymenidae</taxon>
        <taxon>Tetrahymena</taxon>
    </lineage>
</organism>
<name>I7M1C9_TETTS</name>
<proteinExistence type="predicted"/>
<dbReference type="InterPro" id="IPR028008">
    <property type="entry name" value="DUF4441"/>
</dbReference>
<dbReference type="Pfam" id="PF14536">
    <property type="entry name" value="DUF4441"/>
    <property type="match status" value="1"/>
</dbReference>
<dbReference type="EMBL" id="GG662699">
    <property type="protein sequence ID" value="EAR96086.1"/>
    <property type="molecule type" value="Genomic_DNA"/>
</dbReference>